<proteinExistence type="predicted"/>
<dbReference type="PROSITE" id="PS51257">
    <property type="entry name" value="PROKAR_LIPOPROTEIN"/>
    <property type="match status" value="1"/>
</dbReference>
<evidence type="ECO:0008006" key="5">
    <source>
        <dbReference type="Google" id="ProtNLM"/>
    </source>
</evidence>
<feature type="region of interest" description="Disordered" evidence="1">
    <location>
        <begin position="25"/>
        <end position="57"/>
    </location>
</feature>
<evidence type="ECO:0000313" key="4">
    <source>
        <dbReference type="Proteomes" id="UP000216311"/>
    </source>
</evidence>
<dbReference type="RefSeq" id="WP_094363912.1">
    <property type="nucleotide sequence ID" value="NZ_NMVQ01000012.1"/>
</dbReference>
<keyword evidence="4" id="KW-1185">Reference proteome</keyword>
<protein>
    <recommendedName>
        <fullName evidence="5">PknH-like extracellular domain-containing protein</fullName>
    </recommendedName>
</protein>
<dbReference type="Proteomes" id="UP000216311">
    <property type="component" value="Unassembled WGS sequence"/>
</dbReference>
<gene>
    <name evidence="3" type="ORF">CGZ93_09765</name>
</gene>
<name>A0A255H3C9_9ACTN</name>
<sequence>MLKPPALIALSAAVVLVLGGCTGSGPKAPDQPGGVPTELPQPPHTELPAPAPTTQPPAGSVAMTALPGAAELPGWTEGQSATGGGKEQLSVCQQNRWESAGANSIVHRSFSRGGDRAVVLAMSFDTPALASQAYQTTQGWFAGCAAPLAARGDGANQTLRARPVLVDNGRAEVTEWNWTSGGKQQNEAQGLTQVGNRIQVVALTGPQAAAGVEKLLPTAARKLAS</sequence>
<evidence type="ECO:0000256" key="2">
    <source>
        <dbReference type="SAM" id="SignalP"/>
    </source>
</evidence>
<dbReference type="OrthoDB" id="3765654at2"/>
<keyword evidence="2" id="KW-0732">Signal</keyword>
<dbReference type="AlphaFoldDB" id="A0A255H3C9"/>
<evidence type="ECO:0000256" key="1">
    <source>
        <dbReference type="SAM" id="MobiDB-lite"/>
    </source>
</evidence>
<reference evidence="3 4" key="1">
    <citation type="submission" date="2017-07" db="EMBL/GenBank/DDBJ databases">
        <title>Draft whole genome sequences of clinical Proprionibacteriaceae strains.</title>
        <authorList>
            <person name="Bernier A.-M."/>
            <person name="Bernard K."/>
            <person name="Domingo M.-C."/>
        </authorList>
    </citation>
    <scope>NUCLEOTIDE SEQUENCE [LARGE SCALE GENOMIC DNA]</scope>
    <source>
        <strain evidence="3 4">NML 130396</strain>
    </source>
</reference>
<organism evidence="3 4">
    <name type="scientific">Enemella dayhoffiae</name>
    <dbReference type="NCBI Taxonomy" id="2016507"/>
    <lineage>
        <taxon>Bacteria</taxon>
        <taxon>Bacillati</taxon>
        <taxon>Actinomycetota</taxon>
        <taxon>Actinomycetes</taxon>
        <taxon>Propionibacteriales</taxon>
        <taxon>Propionibacteriaceae</taxon>
        <taxon>Enemella</taxon>
    </lineage>
</organism>
<feature type="signal peptide" evidence="2">
    <location>
        <begin position="1"/>
        <end position="19"/>
    </location>
</feature>
<dbReference type="EMBL" id="NMVQ01000012">
    <property type="protein sequence ID" value="OYO22167.1"/>
    <property type="molecule type" value="Genomic_DNA"/>
</dbReference>
<comment type="caution">
    <text evidence="3">The sequence shown here is derived from an EMBL/GenBank/DDBJ whole genome shotgun (WGS) entry which is preliminary data.</text>
</comment>
<feature type="chain" id="PRO_5038775530" description="PknH-like extracellular domain-containing protein" evidence="2">
    <location>
        <begin position="20"/>
        <end position="225"/>
    </location>
</feature>
<evidence type="ECO:0000313" key="3">
    <source>
        <dbReference type="EMBL" id="OYO22167.1"/>
    </source>
</evidence>
<accession>A0A255H3C9</accession>
<feature type="compositionally biased region" description="Pro residues" evidence="1">
    <location>
        <begin position="39"/>
        <end position="55"/>
    </location>
</feature>